<comment type="caution">
    <text evidence="2">The sequence shown here is derived from an EMBL/GenBank/DDBJ whole genome shotgun (WGS) entry which is preliminary data.</text>
</comment>
<evidence type="ECO:0000259" key="1">
    <source>
        <dbReference type="Pfam" id="PF22942"/>
    </source>
</evidence>
<dbReference type="PANTHER" id="PTHR46411">
    <property type="entry name" value="FAMILY ATPASE, PUTATIVE-RELATED"/>
    <property type="match status" value="1"/>
</dbReference>
<name>A0A4Z0YAP6_9PEZI</name>
<dbReference type="EMBL" id="SKBN01000176">
    <property type="protein sequence ID" value="TGJ81289.1"/>
    <property type="molecule type" value="Genomic_DNA"/>
</dbReference>
<dbReference type="Proteomes" id="UP000297716">
    <property type="component" value="Unassembled WGS sequence"/>
</dbReference>
<keyword evidence="3" id="KW-1185">Reference proteome</keyword>
<organism evidence="2 3">
    <name type="scientific">Xylaria hypoxylon</name>
    <dbReference type="NCBI Taxonomy" id="37992"/>
    <lineage>
        <taxon>Eukaryota</taxon>
        <taxon>Fungi</taxon>
        <taxon>Dikarya</taxon>
        <taxon>Ascomycota</taxon>
        <taxon>Pezizomycotina</taxon>
        <taxon>Sordariomycetes</taxon>
        <taxon>Xylariomycetidae</taxon>
        <taxon>Xylariales</taxon>
        <taxon>Xylariaceae</taxon>
        <taxon>Xylaria</taxon>
    </lineage>
</organism>
<feature type="non-terminal residue" evidence="2">
    <location>
        <position position="416"/>
    </location>
</feature>
<dbReference type="InterPro" id="IPR054289">
    <property type="entry name" value="DUF7025"/>
</dbReference>
<dbReference type="PANTHER" id="PTHR46411:SF2">
    <property type="entry name" value="AAA+ ATPASE DOMAIN-CONTAINING PROTEIN"/>
    <property type="match status" value="1"/>
</dbReference>
<feature type="domain" description="DUF7025" evidence="1">
    <location>
        <begin position="173"/>
        <end position="265"/>
    </location>
</feature>
<evidence type="ECO:0000313" key="2">
    <source>
        <dbReference type="EMBL" id="TGJ81289.1"/>
    </source>
</evidence>
<accession>A0A4Z0YAP6</accession>
<gene>
    <name evidence="2" type="ORF">E0Z10_g7472</name>
</gene>
<sequence>MFLDAPSLFENDCKASALRGLALFSQHDEYLEDHPEMSFMIIKQYNCEAYHTKIEGSFERRSLPNVDPIEASTIRPYFHVLNKAGPRAEPVNARLRIVSKKLIRFLNALELRRSGKPEKGIFGEVIPAPYIPFYHIRTFLGGATERLDEAGVTGVQALFNYLDDDFHNDYTEADNLFKSGCVSKKHFPKLFQSKELIVTHEDDHPVAMVSESCLYSTNGETVDLRCTRLSFDGRFIRKEVTLRVAWPSHSDTINISSLIAYPLRLDNEGTRDRLLQRGVVFWSCRQRRFVSYTAPKRTFEIQVVNPRYMIDMETYHQSSQKDEDALDQQKTVEIVNMDQDTPPTEEFAIMLPPRILGFGLHDKKWKNLLVEHIHDIQWNKKAFDRLVMAPEKKSLITAMVKEHVLMDTSTDIIEGK</sequence>
<protein>
    <recommendedName>
        <fullName evidence="1">DUF7025 domain-containing protein</fullName>
    </recommendedName>
</protein>
<evidence type="ECO:0000313" key="3">
    <source>
        <dbReference type="Proteomes" id="UP000297716"/>
    </source>
</evidence>
<dbReference type="OrthoDB" id="10042665at2759"/>
<proteinExistence type="predicted"/>
<dbReference type="Pfam" id="PF22942">
    <property type="entry name" value="DUF7025"/>
    <property type="match status" value="1"/>
</dbReference>
<dbReference type="AlphaFoldDB" id="A0A4Z0YAP6"/>
<reference evidence="2 3" key="1">
    <citation type="submission" date="2019-03" db="EMBL/GenBank/DDBJ databases">
        <title>Draft genome sequence of Xylaria hypoxylon DSM 108379, a ubiquitous saprotrophic-parasitic fungi on hardwood.</title>
        <authorList>
            <person name="Buettner E."/>
            <person name="Leonhardt S."/>
            <person name="Gebauer A.M."/>
            <person name="Liers C."/>
            <person name="Hofrichter M."/>
            <person name="Kellner H."/>
        </authorList>
    </citation>
    <scope>NUCLEOTIDE SEQUENCE [LARGE SCALE GENOMIC DNA]</scope>
    <source>
        <strain evidence="2 3">DSM 108379</strain>
    </source>
</reference>